<reference evidence="1 2" key="1">
    <citation type="journal article" date="2017" name="Nat. Commun.">
        <title>Genome assembly with in vitro proximity ligation data and whole-genome triplication in lettuce.</title>
        <authorList>
            <person name="Reyes-Chin-Wo S."/>
            <person name="Wang Z."/>
            <person name="Yang X."/>
            <person name="Kozik A."/>
            <person name="Arikit S."/>
            <person name="Song C."/>
            <person name="Xia L."/>
            <person name="Froenicke L."/>
            <person name="Lavelle D.O."/>
            <person name="Truco M.J."/>
            <person name="Xia R."/>
            <person name="Zhu S."/>
            <person name="Xu C."/>
            <person name="Xu H."/>
            <person name="Xu X."/>
            <person name="Cox K."/>
            <person name="Korf I."/>
            <person name="Meyers B.C."/>
            <person name="Michelmore R.W."/>
        </authorList>
    </citation>
    <scope>NUCLEOTIDE SEQUENCE [LARGE SCALE GENOMIC DNA]</scope>
    <source>
        <strain evidence="2">cv. Salinas</strain>
        <tissue evidence="1">Seedlings</tissue>
    </source>
</reference>
<dbReference type="AlphaFoldDB" id="A0A9R1VAQ2"/>
<name>A0A9R1VAQ2_LACSA</name>
<sequence>MIYMQHQSWKDLMMKRKVMILKPQHIDEVTLKILSISRVYSSRFSQGYELLHQRKPYIQQEVAQKEPKKKLKIHIMNLHRFHKATSMENQIKGKD</sequence>
<protein>
    <submittedName>
        <fullName evidence="1">Uncharacterized protein</fullName>
    </submittedName>
</protein>
<proteinExistence type="predicted"/>
<organism evidence="1 2">
    <name type="scientific">Lactuca sativa</name>
    <name type="common">Garden lettuce</name>
    <dbReference type="NCBI Taxonomy" id="4236"/>
    <lineage>
        <taxon>Eukaryota</taxon>
        <taxon>Viridiplantae</taxon>
        <taxon>Streptophyta</taxon>
        <taxon>Embryophyta</taxon>
        <taxon>Tracheophyta</taxon>
        <taxon>Spermatophyta</taxon>
        <taxon>Magnoliopsida</taxon>
        <taxon>eudicotyledons</taxon>
        <taxon>Gunneridae</taxon>
        <taxon>Pentapetalae</taxon>
        <taxon>asterids</taxon>
        <taxon>campanulids</taxon>
        <taxon>Asterales</taxon>
        <taxon>Asteraceae</taxon>
        <taxon>Cichorioideae</taxon>
        <taxon>Cichorieae</taxon>
        <taxon>Lactucinae</taxon>
        <taxon>Lactuca</taxon>
    </lineage>
</organism>
<keyword evidence="2" id="KW-1185">Reference proteome</keyword>
<gene>
    <name evidence="1" type="ORF">LSAT_V11C500297660</name>
</gene>
<accession>A0A9R1VAQ2</accession>
<comment type="caution">
    <text evidence="1">The sequence shown here is derived from an EMBL/GenBank/DDBJ whole genome shotgun (WGS) entry which is preliminary data.</text>
</comment>
<dbReference type="Proteomes" id="UP000235145">
    <property type="component" value="Unassembled WGS sequence"/>
</dbReference>
<evidence type="ECO:0000313" key="1">
    <source>
        <dbReference type="EMBL" id="KAJ0203557.1"/>
    </source>
</evidence>
<evidence type="ECO:0000313" key="2">
    <source>
        <dbReference type="Proteomes" id="UP000235145"/>
    </source>
</evidence>
<dbReference type="EMBL" id="NBSK02000005">
    <property type="protein sequence ID" value="KAJ0203557.1"/>
    <property type="molecule type" value="Genomic_DNA"/>
</dbReference>